<dbReference type="InterPro" id="IPR029017">
    <property type="entry name" value="Enolase-like_N"/>
</dbReference>
<feature type="domain" description="Mandelate racemase/muconate lactonizing enzyme C-terminal" evidence="2">
    <location>
        <begin position="152"/>
        <end position="283"/>
    </location>
</feature>
<keyword evidence="4" id="KW-1185">Reference proteome</keyword>
<dbReference type="PANTHER" id="PTHR48080">
    <property type="entry name" value="D-GALACTONATE DEHYDRATASE-RELATED"/>
    <property type="match status" value="1"/>
</dbReference>
<dbReference type="SFLD" id="SFLDS00001">
    <property type="entry name" value="Enolase"/>
    <property type="match status" value="1"/>
</dbReference>
<dbReference type="InterPro" id="IPR013342">
    <property type="entry name" value="Mandelate_racemase_C"/>
</dbReference>
<dbReference type="CDD" id="cd03316">
    <property type="entry name" value="MR_like"/>
    <property type="match status" value="1"/>
</dbReference>
<dbReference type="InterPro" id="IPR013341">
    <property type="entry name" value="Mandelate_racemase_N_dom"/>
</dbReference>
<dbReference type="Gene3D" id="3.20.20.120">
    <property type="entry name" value="Enolase-like C-terminal domain"/>
    <property type="match status" value="1"/>
</dbReference>
<dbReference type="RefSeq" id="WP_266340569.1">
    <property type="nucleotide sequence ID" value="NZ_JAPKNK010000011.1"/>
</dbReference>
<sequence length="423" mass="47009">MKITKIETVWFEALPQAEWAKLNPKARQALPNNLWVRIHTDKGLIGLGETYYLPRAVAAIVHDIFAPLLIGRDARDIENHWSNMAALVNFCGANGAEMRAISAIDVALWDLAGQNAGEPIYTMLGGRSRDRIKVYNTCVGYGKYDDLNAWLKGRAGELAQSLVDQGITAMKIWPFDQFGPTLSGPVDTRKPMVIWGAETAAGPLGHNISNDDLAAGIKIVADIRAAVGDRMAIAIEGHARWDLPASTKIARALEPYDILWLEEIMPPDNVESYVRLKQATTIPICQSERVFTRFGYRPWIERGAADIIMPDLSWGGGLTEGRKIAAMADTYMLPVTCHDTIGPVALWAATHLMHHIPNGLIMETVRGYIDGWYDDVVTDRIEVRDGHLHLPDRPGLGTKLREDLFTRPGARIETTTEESLKRW</sequence>
<dbReference type="SUPFAM" id="SSF51604">
    <property type="entry name" value="Enolase C-terminal domain-like"/>
    <property type="match status" value="1"/>
</dbReference>
<accession>A0A9X3E4L4</accession>
<dbReference type="AlphaFoldDB" id="A0A9X3E4L4"/>
<dbReference type="Gene3D" id="3.30.390.10">
    <property type="entry name" value="Enolase-like, N-terminal domain"/>
    <property type="match status" value="1"/>
</dbReference>
<proteinExistence type="predicted"/>
<dbReference type="Pfam" id="PF13378">
    <property type="entry name" value="MR_MLE_C"/>
    <property type="match status" value="1"/>
</dbReference>
<comment type="caution">
    <text evidence="3">The sequence shown here is derived from an EMBL/GenBank/DDBJ whole genome shotgun (WGS) entry which is preliminary data.</text>
</comment>
<evidence type="ECO:0000313" key="4">
    <source>
        <dbReference type="Proteomes" id="UP001144805"/>
    </source>
</evidence>
<organism evidence="3 4">
    <name type="scientific">Kaistia nematophila</name>
    <dbReference type="NCBI Taxonomy" id="2994654"/>
    <lineage>
        <taxon>Bacteria</taxon>
        <taxon>Pseudomonadati</taxon>
        <taxon>Pseudomonadota</taxon>
        <taxon>Alphaproteobacteria</taxon>
        <taxon>Hyphomicrobiales</taxon>
        <taxon>Kaistiaceae</taxon>
        <taxon>Kaistia</taxon>
    </lineage>
</organism>
<dbReference type="EMBL" id="JAPKNK010000011">
    <property type="protein sequence ID" value="MCX5571605.1"/>
    <property type="molecule type" value="Genomic_DNA"/>
</dbReference>
<keyword evidence="1" id="KW-0456">Lyase</keyword>
<dbReference type="Proteomes" id="UP001144805">
    <property type="component" value="Unassembled WGS sequence"/>
</dbReference>
<dbReference type="SMART" id="SM00922">
    <property type="entry name" value="MR_MLE"/>
    <property type="match status" value="1"/>
</dbReference>
<dbReference type="InterPro" id="IPR036849">
    <property type="entry name" value="Enolase-like_C_sf"/>
</dbReference>
<name>A0A9X3E4L4_9HYPH</name>
<gene>
    <name evidence="3" type="ORF">OSH07_20560</name>
</gene>
<dbReference type="InterPro" id="IPR029065">
    <property type="entry name" value="Enolase_C-like"/>
</dbReference>
<dbReference type="GO" id="GO:0016829">
    <property type="term" value="F:lyase activity"/>
    <property type="evidence" value="ECO:0007669"/>
    <property type="project" value="UniProtKB-KW"/>
</dbReference>
<dbReference type="SFLD" id="SFLDG00179">
    <property type="entry name" value="mandelate_racemase"/>
    <property type="match status" value="1"/>
</dbReference>
<reference evidence="3" key="1">
    <citation type="submission" date="2022-11" db="EMBL/GenBank/DDBJ databases">
        <title>Biodiversity and phylogenetic relationships of bacteria.</title>
        <authorList>
            <person name="Machado R.A.R."/>
            <person name="Bhat A."/>
            <person name="Loulou A."/>
            <person name="Kallel S."/>
        </authorList>
    </citation>
    <scope>NUCLEOTIDE SEQUENCE</scope>
    <source>
        <strain evidence="3">K-TC2</strain>
    </source>
</reference>
<evidence type="ECO:0000259" key="2">
    <source>
        <dbReference type="SMART" id="SM00922"/>
    </source>
</evidence>
<protein>
    <submittedName>
        <fullName evidence="3">Mandelate racemase/muconate lactonizing enzyme family protein</fullName>
    </submittedName>
</protein>
<dbReference type="Pfam" id="PF02746">
    <property type="entry name" value="MR_MLE_N"/>
    <property type="match status" value="1"/>
</dbReference>
<dbReference type="SUPFAM" id="SSF54826">
    <property type="entry name" value="Enolase N-terminal domain-like"/>
    <property type="match status" value="1"/>
</dbReference>
<dbReference type="InterPro" id="IPR034593">
    <property type="entry name" value="DgoD-like"/>
</dbReference>
<dbReference type="PANTHER" id="PTHR48080:SF2">
    <property type="entry name" value="D-GALACTONATE DEHYDRATASE"/>
    <property type="match status" value="1"/>
</dbReference>
<evidence type="ECO:0000256" key="1">
    <source>
        <dbReference type="ARBA" id="ARBA00023239"/>
    </source>
</evidence>
<evidence type="ECO:0000313" key="3">
    <source>
        <dbReference type="EMBL" id="MCX5571605.1"/>
    </source>
</evidence>